<protein>
    <submittedName>
        <fullName evidence="4">Alpha/beta fold hydrolase</fullName>
    </submittedName>
</protein>
<name>A0ABR7M0S8_9ACTN</name>
<accession>A0ABR7M0S8</accession>
<sequence length="438" mass="48368">MTTYRHPGTVLTDHTFAVPLDHDDPGGEQIELYAREVVAADHADARLPWLLFLQGGPGFGGPRPVGRQDWLDRALDEYRVLLLDQRGTGRSSPANRHTLGRRGDARAQADYLAHFRADSIVRDAEVIRRALIGDEPWSVLGQSFGGFCTVTYLSFAPEGVREAFITGGLPGLDVTADDVYRAAYPRMLARNAQYYEAYPGDVERVRRLAAHLRDHDVRLPGGGRFTPEGLQALGRVLGVGGGSHQLHYLIEDAFAGDPGGSELPDGALPDGFLFDVAAHLTFAAAPLYALLHEQCLGQGFTGATRWSAQRIRAEFAEFDPAEALDRDAPVLFTGEMIYPWMFEADLVLRPLRETADLLAERDSWPDLYDADRLRANDVPVAAAVYHDDMYVEREHSLRTAGSIRGLRPWITNEYEHSALRTDGVTVLDRLIALARGNA</sequence>
<dbReference type="Proteomes" id="UP000805614">
    <property type="component" value="Unassembled WGS sequence"/>
</dbReference>
<dbReference type="Pfam" id="PF00561">
    <property type="entry name" value="Abhydrolase_1"/>
    <property type="match status" value="1"/>
</dbReference>
<proteinExistence type="inferred from homology"/>
<comment type="similarity">
    <text evidence="1">Belongs to the peptidase S33 family.</text>
</comment>
<dbReference type="EMBL" id="JABVEC010000047">
    <property type="protein sequence ID" value="MBC6470720.1"/>
    <property type="molecule type" value="Genomic_DNA"/>
</dbReference>
<dbReference type="InterPro" id="IPR000073">
    <property type="entry name" value="AB_hydrolase_1"/>
</dbReference>
<reference evidence="4 5" key="1">
    <citation type="submission" date="2020-06" db="EMBL/GenBank/DDBJ databases">
        <title>Actinomadura xiongansis sp. nov., isolated from soil of Baiyangdian.</title>
        <authorList>
            <person name="Zhang X."/>
        </authorList>
    </citation>
    <scope>NUCLEOTIDE SEQUENCE [LARGE SCALE GENOMIC DNA]</scope>
    <source>
        <strain evidence="4 5">HBUM206468</strain>
    </source>
</reference>
<dbReference type="GO" id="GO:0016787">
    <property type="term" value="F:hydrolase activity"/>
    <property type="evidence" value="ECO:0007669"/>
    <property type="project" value="UniProtKB-KW"/>
</dbReference>
<dbReference type="Gene3D" id="3.40.50.1820">
    <property type="entry name" value="alpha/beta hydrolase"/>
    <property type="match status" value="1"/>
</dbReference>
<keyword evidence="5" id="KW-1185">Reference proteome</keyword>
<evidence type="ECO:0000313" key="5">
    <source>
        <dbReference type="Proteomes" id="UP000805614"/>
    </source>
</evidence>
<dbReference type="PANTHER" id="PTHR43248:SF2">
    <property type="entry name" value="PROLYL AMINOPEPTIDASE"/>
    <property type="match status" value="1"/>
</dbReference>
<evidence type="ECO:0000313" key="4">
    <source>
        <dbReference type="EMBL" id="MBC6470720.1"/>
    </source>
</evidence>
<organism evidence="4 5">
    <name type="scientific">Actinomadura alba</name>
    <dbReference type="NCBI Taxonomy" id="406431"/>
    <lineage>
        <taxon>Bacteria</taxon>
        <taxon>Bacillati</taxon>
        <taxon>Actinomycetota</taxon>
        <taxon>Actinomycetes</taxon>
        <taxon>Streptosporangiales</taxon>
        <taxon>Thermomonosporaceae</taxon>
        <taxon>Actinomadura</taxon>
    </lineage>
</organism>
<dbReference type="PRINTS" id="PR00793">
    <property type="entry name" value="PROAMNOPTASE"/>
</dbReference>
<evidence type="ECO:0000259" key="3">
    <source>
        <dbReference type="Pfam" id="PF00561"/>
    </source>
</evidence>
<dbReference type="InterPro" id="IPR002410">
    <property type="entry name" value="Peptidase_S33"/>
</dbReference>
<dbReference type="SUPFAM" id="SSF53474">
    <property type="entry name" value="alpha/beta-Hydrolases"/>
    <property type="match status" value="2"/>
</dbReference>
<evidence type="ECO:0000256" key="2">
    <source>
        <dbReference type="ARBA" id="ARBA00022801"/>
    </source>
</evidence>
<comment type="caution">
    <text evidence="4">The sequence shown here is derived from an EMBL/GenBank/DDBJ whole genome shotgun (WGS) entry which is preliminary data.</text>
</comment>
<dbReference type="PANTHER" id="PTHR43248">
    <property type="entry name" value="2-SUCCINYL-6-HYDROXY-2,4-CYCLOHEXADIENE-1-CARBOXYLATE SYNTHASE"/>
    <property type="match status" value="1"/>
</dbReference>
<dbReference type="InterPro" id="IPR029058">
    <property type="entry name" value="AB_hydrolase_fold"/>
</dbReference>
<dbReference type="RefSeq" id="WP_187247763.1">
    <property type="nucleotide sequence ID" value="NZ_BAAAOK010000031.1"/>
</dbReference>
<feature type="domain" description="AB hydrolase-1" evidence="3">
    <location>
        <begin position="48"/>
        <end position="200"/>
    </location>
</feature>
<gene>
    <name evidence="4" type="ORF">HKK74_35295</name>
</gene>
<evidence type="ECO:0000256" key="1">
    <source>
        <dbReference type="ARBA" id="ARBA00010088"/>
    </source>
</evidence>
<dbReference type="InterPro" id="IPR051601">
    <property type="entry name" value="Serine_prot/Carboxylest_S33"/>
</dbReference>
<keyword evidence="2 4" id="KW-0378">Hydrolase</keyword>